<accession>A0A922CLP0</accession>
<protein>
    <submittedName>
        <fullName evidence="2">Uncharacterized protein</fullName>
    </submittedName>
</protein>
<gene>
    <name evidence="2" type="ORF">O3G_MSEX006345</name>
</gene>
<dbReference type="AlphaFoldDB" id="A0A922CLP0"/>
<feature type="compositionally biased region" description="Polar residues" evidence="1">
    <location>
        <begin position="392"/>
        <end position="401"/>
    </location>
</feature>
<reference evidence="2" key="2">
    <citation type="submission" date="2020-12" db="EMBL/GenBank/DDBJ databases">
        <authorList>
            <person name="Kanost M."/>
        </authorList>
    </citation>
    <scope>NUCLEOTIDE SEQUENCE</scope>
</reference>
<feature type="compositionally biased region" description="Polar residues" evidence="1">
    <location>
        <begin position="409"/>
        <end position="427"/>
    </location>
</feature>
<evidence type="ECO:0000313" key="2">
    <source>
        <dbReference type="EMBL" id="KAG6449988.1"/>
    </source>
</evidence>
<dbReference type="Proteomes" id="UP000791440">
    <property type="component" value="Unassembled WGS sequence"/>
</dbReference>
<organism evidence="2 3">
    <name type="scientific">Manduca sexta</name>
    <name type="common">Tobacco hawkmoth</name>
    <name type="synonym">Tobacco hornworm</name>
    <dbReference type="NCBI Taxonomy" id="7130"/>
    <lineage>
        <taxon>Eukaryota</taxon>
        <taxon>Metazoa</taxon>
        <taxon>Ecdysozoa</taxon>
        <taxon>Arthropoda</taxon>
        <taxon>Hexapoda</taxon>
        <taxon>Insecta</taxon>
        <taxon>Pterygota</taxon>
        <taxon>Neoptera</taxon>
        <taxon>Endopterygota</taxon>
        <taxon>Lepidoptera</taxon>
        <taxon>Glossata</taxon>
        <taxon>Ditrysia</taxon>
        <taxon>Bombycoidea</taxon>
        <taxon>Sphingidae</taxon>
        <taxon>Sphinginae</taxon>
        <taxon>Sphingini</taxon>
        <taxon>Manduca</taxon>
    </lineage>
</organism>
<feature type="region of interest" description="Disordered" evidence="1">
    <location>
        <begin position="355"/>
        <end position="427"/>
    </location>
</feature>
<evidence type="ECO:0000313" key="3">
    <source>
        <dbReference type="Proteomes" id="UP000791440"/>
    </source>
</evidence>
<name>A0A922CLP0_MANSE</name>
<reference evidence="2" key="1">
    <citation type="journal article" date="2016" name="Insect Biochem. Mol. Biol.">
        <title>Multifaceted biological insights from a draft genome sequence of the tobacco hornworm moth, Manduca sexta.</title>
        <authorList>
            <person name="Kanost M.R."/>
            <person name="Arrese E.L."/>
            <person name="Cao X."/>
            <person name="Chen Y.R."/>
            <person name="Chellapilla S."/>
            <person name="Goldsmith M.R."/>
            <person name="Grosse-Wilde E."/>
            <person name="Heckel D.G."/>
            <person name="Herndon N."/>
            <person name="Jiang H."/>
            <person name="Papanicolaou A."/>
            <person name="Qu J."/>
            <person name="Soulages J.L."/>
            <person name="Vogel H."/>
            <person name="Walters J."/>
            <person name="Waterhouse R.M."/>
            <person name="Ahn S.J."/>
            <person name="Almeida F.C."/>
            <person name="An C."/>
            <person name="Aqrawi P."/>
            <person name="Bretschneider A."/>
            <person name="Bryant W.B."/>
            <person name="Bucks S."/>
            <person name="Chao H."/>
            <person name="Chevignon G."/>
            <person name="Christen J.M."/>
            <person name="Clarke D.F."/>
            <person name="Dittmer N.T."/>
            <person name="Ferguson L.C.F."/>
            <person name="Garavelou S."/>
            <person name="Gordon K.H.J."/>
            <person name="Gunaratna R.T."/>
            <person name="Han Y."/>
            <person name="Hauser F."/>
            <person name="He Y."/>
            <person name="Heidel-Fischer H."/>
            <person name="Hirsh A."/>
            <person name="Hu Y."/>
            <person name="Jiang H."/>
            <person name="Kalra D."/>
            <person name="Klinner C."/>
            <person name="Konig C."/>
            <person name="Kovar C."/>
            <person name="Kroll A.R."/>
            <person name="Kuwar S.S."/>
            <person name="Lee S.L."/>
            <person name="Lehman R."/>
            <person name="Li K."/>
            <person name="Li Z."/>
            <person name="Liang H."/>
            <person name="Lovelace S."/>
            <person name="Lu Z."/>
            <person name="Mansfield J.H."/>
            <person name="McCulloch K.J."/>
            <person name="Mathew T."/>
            <person name="Morton B."/>
            <person name="Muzny D.M."/>
            <person name="Neunemann D."/>
            <person name="Ongeri F."/>
            <person name="Pauchet Y."/>
            <person name="Pu L.L."/>
            <person name="Pyrousis I."/>
            <person name="Rao X.J."/>
            <person name="Redding A."/>
            <person name="Roesel C."/>
            <person name="Sanchez-Gracia A."/>
            <person name="Schaack S."/>
            <person name="Shukla A."/>
            <person name="Tetreau G."/>
            <person name="Wang Y."/>
            <person name="Xiong G.H."/>
            <person name="Traut W."/>
            <person name="Walsh T.K."/>
            <person name="Worley K.C."/>
            <person name="Wu D."/>
            <person name="Wu W."/>
            <person name="Wu Y.Q."/>
            <person name="Zhang X."/>
            <person name="Zou Z."/>
            <person name="Zucker H."/>
            <person name="Briscoe A.D."/>
            <person name="Burmester T."/>
            <person name="Clem R.J."/>
            <person name="Feyereisen R."/>
            <person name="Grimmelikhuijzen C.J.P."/>
            <person name="Hamodrakas S.J."/>
            <person name="Hansson B.S."/>
            <person name="Huguet E."/>
            <person name="Jermiin L.S."/>
            <person name="Lan Q."/>
            <person name="Lehman H.K."/>
            <person name="Lorenzen M."/>
            <person name="Merzendorfer H."/>
            <person name="Michalopoulos I."/>
            <person name="Morton D.B."/>
            <person name="Muthukrishnan S."/>
            <person name="Oakeshott J.G."/>
            <person name="Palmer W."/>
            <person name="Park Y."/>
            <person name="Passarelli A.L."/>
            <person name="Rozas J."/>
            <person name="Schwartz L.M."/>
            <person name="Smith W."/>
            <person name="Southgate A."/>
            <person name="Vilcinskas A."/>
            <person name="Vogt R."/>
            <person name="Wang P."/>
            <person name="Werren J."/>
            <person name="Yu X.Q."/>
            <person name="Zhou J.J."/>
            <person name="Brown S.J."/>
            <person name="Scherer S.E."/>
            <person name="Richards S."/>
            <person name="Blissard G.W."/>
        </authorList>
    </citation>
    <scope>NUCLEOTIDE SEQUENCE</scope>
</reference>
<sequence>MLNNEQVLNNNVMNIPDTKQHSVSQYDDITPDKELYESKTNKFNKTNNDDLKTTAIITCNEKQFNKNNIQNIPPTVINDLECKLTAVSVAQGRTENIECINPVENTGELTDSNINTLERDKLECSNKIQAELDLPQQIEFQENHDQNNTQEPILSAIGSSDLTNDATNDTNIVTNEGLIESEAVQYPIEIINVQEFTPGENVILEDGVNINPNFDREDSALVHEPQNEVATEETAIDSVDVAGIEAFDAEQREMFYSEQPNQNYSYDQMNAESNYQQYPQNENYQQNEEYAYYEGVPQDQNYSAELNEFEETSQPYDQTYQEQYAAYDPVSYANDETYDQEPQQYEEIQGIDPSMQPEMEQLQYEQESYKPQQVEKQLDKEQGYTENEESESTQFKDNTAYQEIKSDQAGENSVIQENIIQENSLNN</sequence>
<feature type="compositionally biased region" description="Polar residues" evidence="1">
    <location>
        <begin position="363"/>
        <end position="375"/>
    </location>
</feature>
<keyword evidence="3" id="KW-1185">Reference proteome</keyword>
<proteinExistence type="predicted"/>
<evidence type="ECO:0000256" key="1">
    <source>
        <dbReference type="SAM" id="MobiDB-lite"/>
    </source>
</evidence>
<comment type="caution">
    <text evidence="2">The sequence shown here is derived from an EMBL/GenBank/DDBJ whole genome shotgun (WGS) entry which is preliminary data.</text>
</comment>
<dbReference type="EMBL" id="JH668381">
    <property type="protein sequence ID" value="KAG6449988.1"/>
    <property type="molecule type" value="Genomic_DNA"/>
</dbReference>